<dbReference type="AlphaFoldDB" id="A0AA91BZI5"/>
<dbReference type="RefSeq" id="WP_171329103.1">
    <property type="nucleotide sequence ID" value="NZ_WVRA01000002.1"/>
</dbReference>
<accession>A0AA91BZI5</accession>
<gene>
    <name evidence="2" type="ORF">GS634_06340</name>
</gene>
<dbReference type="EMBL" id="WVRA01000002">
    <property type="protein sequence ID" value="NOE17741.1"/>
    <property type="molecule type" value="Genomic_DNA"/>
</dbReference>
<evidence type="ECO:0000313" key="3">
    <source>
        <dbReference type="Proteomes" id="UP000597886"/>
    </source>
</evidence>
<sequence>MVSQPAGATLNAMADSKNTPQHGNKPHTLLRRLLGGFATSAVQTDEVAFVSDPTAEREQVLAKMRAFNGEPYFQIADEKLGLLSVFDDLKYDRADVEMISPAMRKHVVTKLGPLGFRQISGTVLEHVKADMRVHIPKFHALGASSFDITRYTDKRAQDYCLLTPTQVACQFIDHYVLDDAVQRIEALVKKHPINLLKLADYLEGKPKHRAFREVLGHIKLKQRIAVESEPLCRRRSLG</sequence>
<dbReference type="Proteomes" id="UP000597886">
    <property type="component" value="Unassembled WGS sequence"/>
</dbReference>
<proteinExistence type="predicted"/>
<comment type="caution">
    <text evidence="2">The sequence shown here is derived from an EMBL/GenBank/DDBJ whole genome shotgun (WGS) entry which is preliminary data.</text>
</comment>
<evidence type="ECO:0000256" key="1">
    <source>
        <dbReference type="SAM" id="MobiDB-lite"/>
    </source>
</evidence>
<name>A0AA91BZI5_9RHOB</name>
<organism evidence="2 3">
    <name type="scientific">Ruegeria atlantica</name>
    <dbReference type="NCBI Taxonomy" id="81569"/>
    <lineage>
        <taxon>Bacteria</taxon>
        <taxon>Pseudomonadati</taxon>
        <taxon>Pseudomonadota</taxon>
        <taxon>Alphaproteobacteria</taxon>
        <taxon>Rhodobacterales</taxon>
        <taxon>Roseobacteraceae</taxon>
        <taxon>Ruegeria</taxon>
    </lineage>
</organism>
<protein>
    <submittedName>
        <fullName evidence="2">Uncharacterized protein</fullName>
    </submittedName>
</protein>
<reference evidence="2" key="1">
    <citation type="submission" date="2019-12" db="EMBL/GenBank/DDBJ databases">
        <title>Ruegeria JWLKs population differentiation of coral mucus and skeleton niches.</title>
        <authorList>
            <person name="Luo D."/>
        </authorList>
    </citation>
    <scope>NUCLEOTIDE SEQUENCE</scope>
    <source>
        <strain evidence="2">HKCCD6181</strain>
    </source>
</reference>
<evidence type="ECO:0000313" key="2">
    <source>
        <dbReference type="EMBL" id="NOE17741.1"/>
    </source>
</evidence>
<feature type="region of interest" description="Disordered" evidence="1">
    <location>
        <begin position="1"/>
        <end position="26"/>
    </location>
</feature>